<dbReference type="RefSeq" id="WP_072724217.1">
    <property type="nucleotide sequence ID" value="NZ_BDIS01000006.1"/>
</dbReference>
<feature type="transmembrane region" description="Helical" evidence="1">
    <location>
        <begin position="166"/>
        <end position="186"/>
    </location>
</feature>
<protein>
    <submittedName>
        <fullName evidence="2">Cation efflux system protein</fullName>
    </submittedName>
</protein>
<evidence type="ECO:0000256" key="1">
    <source>
        <dbReference type="SAM" id="Phobius"/>
    </source>
</evidence>
<dbReference type="OrthoDB" id="3229065at2"/>
<sequence>MKHGNVLLPLARAVPLAKLAMLACAALAITTYTLSYARPDLEGRWQQVMLNTNILGYNLIPLFLLLLCFGSTRFSSFERVRTDPRSELRLNLIWMLVAALLASLLPALAAIIAWAITPQIPSAFLSSSLAPLPLIIAQVFMELTAIGLAAFLPISAGVSWGFVAPPFIIVFALADWVFSAAAPRVLDWLFLFTLPVHTASQLLQERVLPFLVLAAMLIAANAIAHARCDHLKE</sequence>
<accession>A0A261FTN7</accession>
<feature type="transmembrane region" description="Helical" evidence="1">
    <location>
        <begin position="92"/>
        <end position="115"/>
    </location>
</feature>
<feature type="transmembrane region" description="Helical" evidence="1">
    <location>
        <begin position="206"/>
        <end position="224"/>
    </location>
</feature>
<feature type="transmembrane region" description="Helical" evidence="1">
    <location>
        <begin position="135"/>
        <end position="154"/>
    </location>
</feature>
<name>A0A261FTN7_9BIFI</name>
<feature type="transmembrane region" description="Helical" evidence="1">
    <location>
        <begin position="54"/>
        <end position="72"/>
    </location>
</feature>
<dbReference type="EMBL" id="MWWX01000005">
    <property type="protein sequence ID" value="OZG62542.1"/>
    <property type="molecule type" value="Genomic_DNA"/>
</dbReference>
<proteinExistence type="predicted"/>
<organism evidence="2 3">
    <name type="scientific">Bifidobacterium lemurum</name>
    <dbReference type="NCBI Taxonomy" id="1603886"/>
    <lineage>
        <taxon>Bacteria</taxon>
        <taxon>Bacillati</taxon>
        <taxon>Actinomycetota</taxon>
        <taxon>Actinomycetes</taxon>
        <taxon>Bifidobacteriales</taxon>
        <taxon>Bifidobacteriaceae</taxon>
        <taxon>Bifidobacterium</taxon>
    </lineage>
</organism>
<keyword evidence="3" id="KW-1185">Reference proteome</keyword>
<feature type="transmembrane region" description="Helical" evidence="1">
    <location>
        <begin position="12"/>
        <end position="34"/>
    </location>
</feature>
<dbReference type="AlphaFoldDB" id="A0A261FTN7"/>
<dbReference type="Proteomes" id="UP000216352">
    <property type="component" value="Unassembled WGS sequence"/>
</dbReference>
<evidence type="ECO:0000313" key="2">
    <source>
        <dbReference type="EMBL" id="OZG62542.1"/>
    </source>
</evidence>
<gene>
    <name evidence="2" type="ORF">BLEM_1088</name>
</gene>
<keyword evidence="1" id="KW-1133">Transmembrane helix</keyword>
<reference evidence="2 3" key="1">
    <citation type="journal article" date="2017" name="BMC Genomics">
        <title>Comparative genomic and phylogenomic analyses of the Bifidobacteriaceae family.</title>
        <authorList>
            <person name="Lugli G.A."/>
            <person name="Milani C."/>
            <person name="Turroni F."/>
            <person name="Duranti S."/>
            <person name="Mancabelli L."/>
            <person name="Mangifesta M."/>
            <person name="Ferrario C."/>
            <person name="Modesto M."/>
            <person name="Mattarelli P."/>
            <person name="Jiri K."/>
            <person name="van Sinderen D."/>
            <person name="Ventura M."/>
        </authorList>
    </citation>
    <scope>NUCLEOTIDE SEQUENCE [LARGE SCALE GENOMIC DNA]</scope>
    <source>
        <strain evidence="2 3">DSM 28807</strain>
    </source>
</reference>
<dbReference type="STRING" id="1603886.GCA_001895165_00501"/>
<keyword evidence="1" id="KW-0472">Membrane</keyword>
<keyword evidence="1" id="KW-0812">Transmembrane</keyword>
<evidence type="ECO:0000313" key="3">
    <source>
        <dbReference type="Proteomes" id="UP000216352"/>
    </source>
</evidence>
<comment type="caution">
    <text evidence="2">The sequence shown here is derived from an EMBL/GenBank/DDBJ whole genome shotgun (WGS) entry which is preliminary data.</text>
</comment>